<comment type="similarity">
    <text evidence="1">Belongs to the universal stress protein A family.</text>
</comment>
<dbReference type="InterPro" id="IPR006015">
    <property type="entry name" value="Universal_stress_UspA"/>
</dbReference>
<dbReference type="InterPro" id="IPR006016">
    <property type="entry name" value="UspA"/>
</dbReference>
<dbReference type="PRINTS" id="PR01438">
    <property type="entry name" value="UNVRSLSTRESS"/>
</dbReference>
<dbReference type="Pfam" id="PF00582">
    <property type="entry name" value="Usp"/>
    <property type="match status" value="1"/>
</dbReference>
<dbReference type="Proteomes" id="UP000818323">
    <property type="component" value="Unassembled WGS sequence"/>
</dbReference>
<reference evidence="3 4" key="1">
    <citation type="submission" date="2020-01" db="EMBL/GenBank/DDBJ databases">
        <title>Microvirga sp. nov., an arsenate reduction bacterium isolated from Tibet hotspring sediments.</title>
        <authorList>
            <person name="Yuan C.-G."/>
        </authorList>
    </citation>
    <scope>NUCLEOTIDE SEQUENCE [LARGE SCALE GENOMIC DNA]</scope>
    <source>
        <strain evidence="3 4">SYSU G3D203</strain>
    </source>
</reference>
<dbReference type="RefSeq" id="WP_161725604.1">
    <property type="nucleotide sequence ID" value="NZ_JAAAXI010000022.1"/>
</dbReference>
<gene>
    <name evidence="3" type="ORF">GR303_21070</name>
</gene>
<evidence type="ECO:0000259" key="2">
    <source>
        <dbReference type="Pfam" id="PF00582"/>
    </source>
</evidence>
<keyword evidence="4" id="KW-1185">Reference proteome</keyword>
<comment type="caution">
    <text evidence="3">The sequence shown here is derived from an EMBL/GenBank/DDBJ whole genome shotgun (WGS) entry which is preliminary data.</text>
</comment>
<evidence type="ECO:0000313" key="4">
    <source>
        <dbReference type="Proteomes" id="UP000818323"/>
    </source>
</evidence>
<evidence type="ECO:0000313" key="3">
    <source>
        <dbReference type="EMBL" id="NBJ26834.1"/>
    </source>
</evidence>
<dbReference type="InterPro" id="IPR014729">
    <property type="entry name" value="Rossmann-like_a/b/a_fold"/>
</dbReference>
<dbReference type="CDD" id="cd00293">
    <property type="entry name" value="USP-like"/>
    <property type="match status" value="1"/>
</dbReference>
<dbReference type="PANTHER" id="PTHR46268:SF15">
    <property type="entry name" value="UNIVERSAL STRESS PROTEIN HP_0031"/>
    <property type="match status" value="1"/>
</dbReference>
<protein>
    <submittedName>
        <fullName evidence="3">Universal stress protein</fullName>
    </submittedName>
</protein>
<sequence length="163" mass="17733">MYRTIVLAYDGSTEGRLALREGARLAQICGANVVLLAVVDMSVGVSMAGIAVPYAPPYDMDDYRRILDEGLSRLRRMGLSPRARLEAGEPVDRIVAVATDVQADLVVVGHHRYGFVRRWLNPSVTAALADRLQCSLLAARQEISDDELFAAAEATTDSARSQD</sequence>
<name>A0ABW9Z2D3_9HYPH</name>
<dbReference type="EMBL" id="JAAAXJ010000019">
    <property type="protein sequence ID" value="NBJ26834.1"/>
    <property type="molecule type" value="Genomic_DNA"/>
</dbReference>
<dbReference type="SUPFAM" id="SSF52402">
    <property type="entry name" value="Adenine nucleotide alpha hydrolases-like"/>
    <property type="match status" value="1"/>
</dbReference>
<organism evidence="3 4">
    <name type="scientific">Microvirga arsenatis</name>
    <dbReference type="NCBI Taxonomy" id="2692265"/>
    <lineage>
        <taxon>Bacteria</taxon>
        <taxon>Pseudomonadati</taxon>
        <taxon>Pseudomonadota</taxon>
        <taxon>Alphaproteobacteria</taxon>
        <taxon>Hyphomicrobiales</taxon>
        <taxon>Methylobacteriaceae</taxon>
        <taxon>Microvirga</taxon>
    </lineage>
</organism>
<evidence type="ECO:0000256" key="1">
    <source>
        <dbReference type="ARBA" id="ARBA00008791"/>
    </source>
</evidence>
<dbReference type="PANTHER" id="PTHR46268">
    <property type="entry name" value="STRESS RESPONSE PROTEIN NHAX"/>
    <property type="match status" value="1"/>
</dbReference>
<feature type="domain" description="UspA" evidence="2">
    <location>
        <begin position="1"/>
        <end position="139"/>
    </location>
</feature>
<proteinExistence type="inferred from homology"/>
<accession>A0ABW9Z2D3</accession>
<dbReference type="Gene3D" id="3.40.50.620">
    <property type="entry name" value="HUPs"/>
    <property type="match status" value="1"/>
</dbReference>